<evidence type="ECO:0000313" key="2">
    <source>
        <dbReference type="Proteomes" id="UP000509761"/>
    </source>
</evidence>
<dbReference type="GO" id="GO:0004364">
    <property type="term" value="F:glutathione transferase activity"/>
    <property type="evidence" value="ECO:0007669"/>
    <property type="project" value="UniProtKB-EC"/>
</dbReference>
<gene>
    <name evidence="1" type="ORF">FX987_00180</name>
</gene>
<dbReference type="SUPFAM" id="SSF47616">
    <property type="entry name" value="GST C-terminal domain-like"/>
    <property type="match status" value="1"/>
</dbReference>
<dbReference type="EC" id="2.5.1.18" evidence="1"/>
<dbReference type="InterPro" id="IPR036249">
    <property type="entry name" value="Thioredoxin-like_sf"/>
</dbReference>
<dbReference type="Gene3D" id="3.40.30.10">
    <property type="entry name" value="Glutaredoxin"/>
    <property type="match status" value="1"/>
</dbReference>
<dbReference type="Pfam" id="PF13410">
    <property type="entry name" value="GST_C_2"/>
    <property type="match status" value="1"/>
</dbReference>
<dbReference type="CDD" id="cd03043">
    <property type="entry name" value="GST_N_1"/>
    <property type="match status" value="1"/>
</dbReference>
<dbReference type="PROSITE" id="PS50404">
    <property type="entry name" value="GST_NTER"/>
    <property type="match status" value="1"/>
</dbReference>
<keyword evidence="2" id="KW-1185">Reference proteome</keyword>
<dbReference type="CDD" id="cd03194">
    <property type="entry name" value="GST_C_3"/>
    <property type="match status" value="1"/>
</dbReference>
<keyword evidence="1" id="KW-0808">Transferase</keyword>
<evidence type="ECO:0000313" key="1">
    <source>
        <dbReference type="EMBL" id="QKS22438.1"/>
    </source>
</evidence>
<dbReference type="PANTHER" id="PTHR44051:SF8">
    <property type="entry name" value="GLUTATHIONE S-TRANSFERASE GSTA"/>
    <property type="match status" value="1"/>
</dbReference>
<accession>A0A1G8H9J7</accession>
<dbReference type="PANTHER" id="PTHR44051">
    <property type="entry name" value="GLUTATHIONE S-TRANSFERASE-RELATED"/>
    <property type="match status" value="1"/>
</dbReference>
<name>A0A1G8H9J7_9GAMM</name>
<dbReference type="AlphaFoldDB" id="A0A1G8H9J7"/>
<dbReference type="SUPFAM" id="SSF52833">
    <property type="entry name" value="Thioredoxin-like"/>
    <property type="match status" value="1"/>
</dbReference>
<dbReference type="RefSeq" id="WP_022520522.1">
    <property type="nucleotide sequence ID" value="NZ_CP039374.2"/>
</dbReference>
<protein>
    <submittedName>
        <fullName evidence="1">Glutathione S-transferase GstB</fullName>
        <ecNumber evidence="1">2.5.1.18</ecNumber>
    </submittedName>
</protein>
<dbReference type="Proteomes" id="UP000509761">
    <property type="component" value="Chromosome"/>
</dbReference>
<dbReference type="InterPro" id="IPR004045">
    <property type="entry name" value="Glutathione_S-Trfase_N"/>
</dbReference>
<dbReference type="Gene3D" id="1.20.1050.10">
    <property type="match status" value="1"/>
</dbReference>
<dbReference type="EMBL" id="CP054580">
    <property type="protein sequence ID" value="QKS22438.1"/>
    <property type="molecule type" value="Genomic_DNA"/>
</dbReference>
<organism evidence="1 2">
    <name type="scientific">Vreelandella titanicae</name>
    <dbReference type="NCBI Taxonomy" id="664683"/>
    <lineage>
        <taxon>Bacteria</taxon>
        <taxon>Pseudomonadati</taxon>
        <taxon>Pseudomonadota</taxon>
        <taxon>Gammaproteobacteria</taxon>
        <taxon>Oceanospirillales</taxon>
        <taxon>Halomonadaceae</taxon>
        <taxon>Vreelandella</taxon>
    </lineage>
</organism>
<proteinExistence type="predicted"/>
<dbReference type="InterPro" id="IPR036282">
    <property type="entry name" value="Glutathione-S-Trfase_C_sf"/>
</dbReference>
<dbReference type="GeneID" id="69284179"/>
<sequence length="233" mass="26183">MFDLYIANKNYSSWSLRPWVLMKALEIPFNEHLMPFEGGLGASHATFIRFSPSGLVPCLVDVTDEGELAVWDSLAIIEYLAEQHANVWPSDKTARAWARSATAEMHSGFSALRDECPMNCGMRVELNSLSANLKADVARLDALWQQGIERFGGPFLAGEHFSAVDAFYAPVAFRVQTFNLPIHEKSQAYVERLLALPAMQTWYQAALEEPWHEPMHEADTLKNGTVTDDHRKA</sequence>
<reference evidence="1 2" key="1">
    <citation type="submission" date="2019-12" db="EMBL/GenBank/DDBJ databases">
        <title>Genome sequencing and assembly of endphytes of Porphyra tenera.</title>
        <authorList>
            <person name="Park J.M."/>
            <person name="Shin R."/>
            <person name="Jo S.H."/>
        </authorList>
    </citation>
    <scope>NUCLEOTIDE SEQUENCE [LARGE SCALE GENOMIC DNA]</scope>
    <source>
        <strain evidence="1 2">GPM3</strain>
    </source>
</reference>
<dbReference type="Pfam" id="PF13409">
    <property type="entry name" value="GST_N_2"/>
    <property type="match status" value="1"/>
</dbReference>